<dbReference type="EMBL" id="MHTG01000020">
    <property type="protein sequence ID" value="OHA57154.1"/>
    <property type="molecule type" value="Genomic_DNA"/>
</dbReference>
<accession>A0A1G2Q9E6</accession>
<name>A0A1G2Q9E6_9BACT</name>
<feature type="transmembrane region" description="Helical" evidence="7">
    <location>
        <begin position="179"/>
        <end position="200"/>
    </location>
</feature>
<evidence type="ECO:0000313" key="9">
    <source>
        <dbReference type="EMBL" id="OHA57154.1"/>
    </source>
</evidence>
<dbReference type="InterPro" id="IPR032818">
    <property type="entry name" value="DedA-like"/>
</dbReference>
<proteinExistence type="inferred from homology"/>
<keyword evidence="4 7" id="KW-0812">Transmembrane</keyword>
<evidence type="ECO:0000259" key="8">
    <source>
        <dbReference type="Pfam" id="PF09335"/>
    </source>
</evidence>
<comment type="similarity">
    <text evidence="2 7">Belongs to the DedA family.</text>
</comment>
<comment type="subcellular location">
    <subcellularLocation>
        <location evidence="1 7">Cell membrane</location>
        <topology evidence="1 7">Multi-pass membrane protein</topology>
    </subcellularLocation>
</comment>
<dbReference type="InterPro" id="IPR032816">
    <property type="entry name" value="VTT_dom"/>
</dbReference>
<organism evidence="9 10">
    <name type="scientific">Candidatus Vogelbacteria bacterium GWA1_51_14</name>
    <dbReference type="NCBI Taxonomy" id="1802435"/>
    <lineage>
        <taxon>Bacteria</taxon>
        <taxon>Candidatus Vogeliibacteriota</taxon>
    </lineage>
</organism>
<sequence>MLNQLSQLSHWFDPSFLIQTLGLVGVIVIIFAESGLLVGIFFPGDSLLFTAGFLASQGYLNIWLLVPLAILAAIAGDSAGFWFGTKVGPKIFYREDSWFFHKKHLIRAKQFYEQHGKKAIILARFMPVLRTLAPILAGVGQMNYRTFLAYNVIGGLLWAGGVTLIGFTLGSVIPGIDRYLWSIIAVIILSSFAPVVKQVFSSRRKDYNKSNE</sequence>
<evidence type="ECO:0000313" key="10">
    <source>
        <dbReference type="Proteomes" id="UP000176494"/>
    </source>
</evidence>
<reference evidence="9 10" key="1">
    <citation type="journal article" date="2016" name="Nat. Commun.">
        <title>Thousands of microbial genomes shed light on interconnected biogeochemical processes in an aquifer system.</title>
        <authorList>
            <person name="Anantharaman K."/>
            <person name="Brown C.T."/>
            <person name="Hug L.A."/>
            <person name="Sharon I."/>
            <person name="Castelle C.J."/>
            <person name="Probst A.J."/>
            <person name="Thomas B.C."/>
            <person name="Singh A."/>
            <person name="Wilkins M.J."/>
            <person name="Karaoz U."/>
            <person name="Brodie E.L."/>
            <person name="Williams K.H."/>
            <person name="Hubbard S.S."/>
            <person name="Banfield J.F."/>
        </authorList>
    </citation>
    <scope>NUCLEOTIDE SEQUENCE [LARGE SCALE GENOMIC DNA]</scope>
</reference>
<dbReference type="STRING" id="1802435.A2114_02905"/>
<evidence type="ECO:0000256" key="2">
    <source>
        <dbReference type="ARBA" id="ARBA00010792"/>
    </source>
</evidence>
<keyword evidence="6 7" id="KW-0472">Membrane</keyword>
<protein>
    <recommendedName>
        <fullName evidence="8">VTT domain-containing protein</fullName>
    </recommendedName>
</protein>
<evidence type="ECO:0000256" key="6">
    <source>
        <dbReference type="ARBA" id="ARBA00023136"/>
    </source>
</evidence>
<evidence type="ECO:0000256" key="4">
    <source>
        <dbReference type="ARBA" id="ARBA00022692"/>
    </source>
</evidence>
<keyword evidence="5 7" id="KW-1133">Transmembrane helix</keyword>
<evidence type="ECO:0000256" key="7">
    <source>
        <dbReference type="RuleBase" id="RU367016"/>
    </source>
</evidence>
<dbReference type="Pfam" id="PF09335">
    <property type="entry name" value="VTT_dom"/>
    <property type="match status" value="1"/>
</dbReference>
<dbReference type="AlphaFoldDB" id="A0A1G2Q9E6"/>
<dbReference type="Proteomes" id="UP000176494">
    <property type="component" value="Unassembled WGS sequence"/>
</dbReference>
<evidence type="ECO:0000256" key="5">
    <source>
        <dbReference type="ARBA" id="ARBA00022989"/>
    </source>
</evidence>
<feature type="transmembrane region" description="Helical" evidence="7">
    <location>
        <begin position="148"/>
        <end position="173"/>
    </location>
</feature>
<evidence type="ECO:0000256" key="3">
    <source>
        <dbReference type="ARBA" id="ARBA00022475"/>
    </source>
</evidence>
<feature type="domain" description="VTT" evidence="8">
    <location>
        <begin position="42"/>
        <end position="166"/>
    </location>
</feature>
<keyword evidence="3 7" id="KW-1003">Cell membrane</keyword>
<comment type="caution">
    <text evidence="9">The sequence shown here is derived from an EMBL/GenBank/DDBJ whole genome shotgun (WGS) entry which is preliminary data.</text>
</comment>
<dbReference type="GO" id="GO:0005886">
    <property type="term" value="C:plasma membrane"/>
    <property type="evidence" value="ECO:0007669"/>
    <property type="project" value="UniProtKB-SubCell"/>
</dbReference>
<gene>
    <name evidence="9" type="ORF">A2114_02905</name>
</gene>
<feature type="transmembrane region" description="Helical" evidence="7">
    <location>
        <begin position="62"/>
        <end position="84"/>
    </location>
</feature>
<evidence type="ECO:0000256" key="1">
    <source>
        <dbReference type="ARBA" id="ARBA00004651"/>
    </source>
</evidence>
<feature type="transmembrane region" description="Helical" evidence="7">
    <location>
        <begin position="21"/>
        <end position="42"/>
    </location>
</feature>
<dbReference type="PANTHER" id="PTHR30353">
    <property type="entry name" value="INNER MEMBRANE PROTEIN DEDA-RELATED"/>
    <property type="match status" value="1"/>
</dbReference>
<dbReference type="PANTHER" id="PTHR30353:SF0">
    <property type="entry name" value="TRANSMEMBRANE PROTEIN"/>
    <property type="match status" value="1"/>
</dbReference>